<keyword evidence="2" id="KW-0813">Transport</keyword>
<protein>
    <submittedName>
        <fullName evidence="6">Branched-chain amino acid transport system substrate-binding protein/urea transport system substrate-binding protein</fullName>
    </submittedName>
</protein>
<dbReference type="InterPro" id="IPR028081">
    <property type="entry name" value="Leu-bd"/>
</dbReference>
<dbReference type="InterPro" id="IPR028082">
    <property type="entry name" value="Peripla_BP_I"/>
</dbReference>
<accession>A0A1H4LYD7</accession>
<dbReference type="Proteomes" id="UP000198992">
    <property type="component" value="Unassembled WGS sequence"/>
</dbReference>
<dbReference type="GO" id="GO:0006865">
    <property type="term" value="P:amino acid transport"/>
    <property type="evidence" value="ECO:0007669"/>
    <property type="project" value="UniProtKB-KW"/>
</dbReference>
<dbReference type="PRINTS" id="PR00337">
    <property type="entry name" value="LEUILEVALBP"/>
</dbReference>
<organism evidence="6 7">
    <name type="scientific">Bradyrhizobium erythrophlei</name>
    <dbReference type="NCBI Taxonomy" id="1437360"/>
    <lineage>
        <taxon>Bacteria</taxon>
        <taxon>Pseudomonadati</taxon>
        <taxon>Pseudomonadota</taxon>
        <taxon>Alphaproteobacteria</taxon>
        <taxon>Hyphomicrobiales</taxon>
        <taxon>Nitrobacteraceae</taxon>
        <taxon>Bradyrhizobium</taxon>
    </lineage>
</organism>
<feature type="domain" description="Leucine-binding protein" evidence="5">
    <location>
        <begin position="58"/>
        <end position="391"/>
    </location>
</feature>
<reference evidence="6 7" key="1">
    <citation type="submission" date="2016-10" db="EMBL/GenBank/DDBJ databases">
        <authorList>
            <person name="de Groot N.N."/>
        </authorList>
    </citation>
    <scope>NUCLEOTIDE SEQUENCE [LARGE SCALE GENOMIC DNA]</scope>
    <source>
        <strain evidence="6 7">MT12</strain>
    </source>
</reference>
<dbReference type="InterPro" id="IPR000709">
    <property type="entry name" value="Leu_Ile_Val-bd"/>
</dbReference>
<dbReference type="OrthoDB" id="9802022at2"/>
<evidence type="ECO:0000313" key="6">
    <source>
        <dbReference type="EMBL" id="SEB75870.1"/>
    </source>
</evidence>
<evidence type="ECO:0000256" key="2">
    <source>
        <dbReference type="ARBA" id="ARBA00022448"/>
    </source>
</evidence>
<name>A0A1H4LYD7_9BRAD</name>
<dbReference type="SUPFAM" id="SSF53822">
    <property type="entry name" value="Periplasmic binding protein-like I"/>
    <property type="match status" value="1"/>
</dbReference>
<dbReference type="EMBL" id="FNTH01000001">
    <property type="protein sequence ID" value="SEB75870.1"/>
    <property type="molecule type" value="Genomic_DNA"/>
</dbReference>
<evidence type="ECO:0000256" key="1">
    <source>
        <dbReference type="ARBA" id="ARBA00010062"/>
    </source>
</evidence>
<dbReference type="PANTHER" id="PTHR47628:SF1">
    <property type="entry name" value="ALIPHATIC AMIDASE EXPRESSION-REGULATING PROTEIN"/>
    <property type="match status" value="1"/>
</dbReference>
<dbReference type="Pfam" id="PF13458">
    <property type="entry name" value="Peripla_BP_6"/>
    <property type="match status" value="1"/>
</dbReference>
<dbReference type="CDD" id="cd06331">
    <property type="entry name" value="PBP1_AmiC-like"/>
    <property type="match status" value="1"/>
</dbReference>
<evidence type="ECO:0000256" key="4">
    <source>
        <dbReference type="ARBA" id="ARBA00022970"/>
    </source>
</evidence>
<evidence type="ECO:0000256" key="3">
    <source>
        <dbReference type="ARBA" id="ARBA00022729"/>
    </source>
</evidence>
<dbReference type="RefSeq" id="WP_092113297.1">
    <property type="nucleotide sequence ID" value="NZ_FNTH01000001.1"/>
</dbReference>
<proteinExistence type="inferred from homology"/>
<keyword evidence="3" id="KW-0732">Signal</keyword>
<dbReference type="PANTHER" id="PTHR47628">
    <property type="match status" value="1"/>
</dbReference>
<dbReference type="Gene3D" id="3.40.50.2300">
    <property type="match status" value="2"/>
</dbReference>
<keyword evidence="4" id="KW-0029">Amino-acid transport</keyword>
<sequence length="415" mass="43771">MQRTIDRPVKDSRPNMLSTGIFNRISSASSRPITCITLALLLCGAALQPSSAAEASAPIRVGAVLPFSGGVELYGEQARLGLDLAAKDINAAGGILGRPVEIIYADDKTRPEAAAEAMRSLVEQQGVLAVVGPITSRNLNALVPLADSSRTPLLYATNYEGGKCSRYLLSFGAVPNQELGQLLPYMTQTFGNTYFLLGADRVWPHQMFDIAQPLIEKLGGKVVGTRYTLGTEIDFSPLIKEVAASKAKVLLFALKGDGMDFIRQADEAGLLKEITVAFLGLSEVDLGIFRGKGQNMVTVVPAVAASEDPVVKAFVAKARAAANPGVAVSNYVMTHYNTLIALKAAAEKAGKLDKEAIIDAMAGLTIASPTGPVTLGQDHHVAMNMFIAKTQGAELVQVRPLGEIAPQPGCSLAGR</sequence>
<evidence type="ECO:0000259" key="5">
    <source>
        <dbReference type="Pfam" id="PF13458"/>
    </source>
</evidence>
<dbReference type="AlphaFoldDB" id="A0A1H4LYD7"/>
<gene>
    <name evidence="6" type="ORF">SAMN05444164_0151</name>
</gene>
<comment type="similarity">
    <text evidence="1">Belongs to the leucine-binding protein family.</text>
</comment>
<evidence type="ECO:0000313" key="7">
    <source>
        <dbReference type="Proteomes" id="UP000198992"/>
    </source>
</evidence>